<dbReference type="AlphaFoldDB" id="A0AAJ2LZD6"/>
<dbReference type="InterPro" id="IPR001944">
    <property type="entry name" value="Glycoside_Hdrlase_35"/>
</dbReference>
<evidence type="ECO:0000313" key="4">
    <source>
        <dbReference type="EMBL" id="MDS0245259.1"/>
    </source>
</evidence>
<comment type="similarity">
    <text evidence="1 2">Belongs to the glycosyl hydrolase 35 family.</text>
</comment>
<accession>A0AAJ2LZD6</accession>
<dbReference type="InterPro" id="IPR017853">
    <property type="entry name" value="GH"/>
</dbReference>
<proteinExistence type="inferred from homology"/>
<sequence>MGNDIDIRPGLEVTSAALLRDGRPWLPVSGELHYTRVPRARWTERIRLMRAGGIDVVSTYVPWIHHQPEPGPADFHGELDIAAFVDTVRAEGLELVLRIGPWAHGELRNGGFPDWVQALPVRHRTDDPAYLAVVREWFGALGAALDGRAHPENVLGIQLDNELYDQPDHLVTLKRLARDAGLSAPLWTATAWGSAQLPEGEVVPLWGGYGDGFWVDPDQPWDDTFRAHFFFSDRWDDPGIGADLRAAEVAAASSASELFPRATCEVGGGMATAYHRRPRPAAPDIAAVAHAKLGSGSAWQGLYMYAGGANPVLGTAESQATGYPNDLPDLSYDFHAPIGEAGRVAPSHAALRLQHAVIEAFGSDLATMPTTFPDVAPAGVRDRTTPRWAIRSDGTRGFLFVGWQQPYEPLDDLPGIRFRVETDERTWEVPDRAVTIPAGTLACWPLGLALGGVEVAWASASLVTVLDGVAEEDAGMRAVPTLVLREDAGIEVRAEIDGTVRTLRPGLDPVRVAGTEGALDILVVPARLAADLWVVDAATGRRRLLLSRDELTWDPAGTVSVRTEAPTPDVLEYLPEGRRWRRRTWETPVSGCTATVISEQIRAGMTPDAGGYGARDGRHTAPDRTVINAHAAVHRLHLPATVGRDATLRIDWAGDVAQLRADGRIVADRFWDASPFVVDLDDLRISPDIDLQLWILPLRTDAGIHLPAAAAQRLASAADDGGSALCALDGARVATPGRGVEKDAAGGR</sequence>
<dbReference type="Proteomes" id="UP001183582">
    <property type="component" value="Unassembled WGS sequence"/>
</dbReference>
<dbReference type="SUPFAM" id="SSF51445">
    <property type="entry name" value="(Trans)glycosidases"/>
    <property type="match status" value="1"/>
</dbReference>
<dbReference type="GO" id="GO:0005975">
    <property type="term" value="P:carbohydrate metabolic process"/>
    <property type="evidence" value="ECO:0007669"/>
    <property type="project" value="InterPro"/>
</dbReference>
<dbReference type="Gene3D" id="3.20.20.80">
    <property type="entry name" value="Glycosidases"/>
    <property type="match status" value="1"/>
</dbReference>
<evidence type="ECO:0000313" key="5">
    <source>
        <dbReference type="Proteomes" id="UP001183582"/>
    </source>
</evidence>
<evidence type="ECO:0000256" key="1">
    <source>
        <dbReference type="ARBA" id="ARBA00009809"/>
    </source>
</evidence>
<dbReference type="PRINTS" id="PR00742">
    <property type="entry name" value="GLHYDRLASE35"/>
</dbReference>
<gene>
    <name evidence="4" type="ORF">KZC50_06470</name>
</gene>
<dbReference type="PANTHER" id="PTHR23421">
    <property type="entry name" value="BETA-GALACTOSIDASE RELATED"/>
    <property type="match status" value="1"/>
</dbReference>
<dbReference type="Pfam" id="PF01301">
    <property type="entry name" value="Glyco_hydro_35"/>
    <property type="match status" value="1"/>
</dbReference>
<evidence type="ECO:0000256" key="2">
    <source>
        <dbReference type="RuleBase" id="RU003679"/>
    </source>
</evidence>
<evidence type="ECO:0000259" key="3">
    <source>
        <dbReference type="Pfam" id="PF01301"/>
    </source>
</evidence>
<comment type="caution">
    <text evidence="4">The sequence shown here is derived from an EMBL/GenBank/DDBJ whole genome shotgun (WGS) entry which is preliminary data.</text>
</comment>
<feature type="domain" description="Glycoside hydrolase 35 catalytic" evidence="3">
    <location>
        <begin position="18"/>
        <end position="355"/>
    </location>
</feature>
<name>A0AAJ2LZD6_9MICO</name>
<reference evidence="4 5" key="1">
    <citation type="submission" date="2021-06" db="EMBL/GenBank/DDBJ databases">
        <title>Genome-based taxonomic framework of Microbacterium strains isolated from marine environment, the description of four new species and reclassification of four preexisting species.</title>
        <authorList>
            <person name="Lee S.D."/>
            <person name="Kim S.-M."/>
            <person name="Byeon Y.-S."/>
            <person name="Yang H.L."/>
            <person name="Kim I.S."/>
        </authorList>
    </citation>
    <scope>NUCLEOTIDE SEQUENCE [LARGE SCALE GENOMIC DNA]</scope>
    <source>
        <strain evidence="4 5">KACC 20514</strain>
    </source>
</reference>
<protein>
    <submittedName>
        <fullName evidence="4">Beta-galactosidase</fullName>
    </submittedName>
</protein>
<dbReference type="EMBL" id="JAHWXH010000001">
    <property type="protein sequence ID" value="MDS0245259.1"/>
    <property type="molecule type" value="Genomic_DNA"/>
</dbReference>
<dbReference type="GO" id="GO:0004553">
    <property type="term" value="F:hydrolase activity, hydrolyzing O-glycosyl compounds"/>
    <property type="evidence" value="ECO:0007669"/>
    <property type="project" value="InterPro"/>
</dbReference>
<dbReference type="InterPro" id="IPR031330">
    <property type="entry name" value="Gly_Hdrlase_35_cat"/>
</dbReference>
<organism evidence="4 5">
    <name type="scientific">Microbacterium aurantiacum</name>
    <dbReference type="NCBI Taxonomy" id="162393"/>
    <lineage>
        <taxon>Bacteria</taxon>
        <taxon>Bacillati</taxon>
        <taxon>Actinomycetota</taxon>
        <taxon>Actinomycetes</taxon>
        <taxon>Micrococcales</taxon>
        <taxon>Microbacteriaceae</taxon>
        <taxon>Microbacterium</taxon>
    </lineage>
</organism>